<name>A0A6A6ADG2_9PLEO</name>
<accession>A0A6A6ADG2</accession>
<evidence type="ECO:0000259" key="11">
    <source>
        <dbReference type="SMART" id="SM00479"/>
    </source>
</evidence>
<dbReference type="GO" id="GO:0000027">
    <property type="term" value="P:ribosomal large subunit assembly"/>
    <property type="evidence" value="ECO:0007669"/>
    <property type="project" value="TreeGrafter"/>
</dbReference>
<evidence type="ECO:0000256" key="3">
    <source>
        <dbReference type="ARBA" id="ARBA00016937"/>
    </source>
</evidence>
<evidence type="ECO:0000256" key="5">
    <source>
        <dbReference type="ARBA" id="ARBA00022722"/>
    </source>
</evidence>
<organism evidence="12 13">
    <name type="scientific">Dothidotthia symphoricarpi CBS 119687</name>
    <dbReference type="NCBI Taxonomy" id="1392245"/>
    <lineage>
        <taxon>Eukaryota</taxon>
        <taxon>Fungi</taxon>
        <taxon>Dikarya</taxon>
        <taxon>Ascomycota</taxon>
        <taxon>Pezizomycotina</taxon>
        <taxon>Dothideomycetes</taxon>
        <taxon>Pleosporomycetidae</taxon>
        <taxon>Pleosporales</taxon>
        <taxon>Dothidotthiaceae</taxon>
        <taxon>Dothidotthia</taxon>
    </lineage>
</organism>
<evidence type="ECO:0000256" key="1">
    <source>
        <dbReference type="ARBA" id="ARBA00004123"/>
    </source>
</evidence>
<protein>
    <recommendedName>
        <fullName evidence="3">RNA exonuclease 4</fullName>
    </recommendedName>
</protein>
<keyword evidence="6" id="KW-0378">Hydrolase</keyword>
<evidence type="ECO:0000256" key="6">
    <source>
        <dbReference type="ARBA" id="ARBA00022801"/>
    </source>
</evidence>
<evidence type="ECO:0000256" key="8">
    <source>
        <dbReference type="ARBA" id="ARBA00023242"/>
    </source>
</evidence>
<evidence type="ECO:0000256" key="4">
    <source>
        <dbReference type="ARBA" id="ARBA00022552"/>
    </source>
</evidence>
<dbReference type="RefSeq" id="XP_033523702.1">
    <property type="nucleotide sequence ID" value="XM_033668113.1"/>
</dbReference>
<comment type="similarity">
    <text evidence="2">Belongs to the REXO4 family.</text>
</comment>
<dbReference type="GeneID" id="54408545"/>
<dbReference type="GO" id="GO:0006364">
    <property type="term" value="P:rRNA processing"/>
    <property type="evidence" value="ECO:0007669"/>
    <property type="project" value="UniProtKB-KW"/>
</dbReference>
<dbReference type="InterPro" id="IPR037431">
    <property type="entry name" value="REX4_DEDDh_dom"/>
</dbReference>
<keyword evidence="13" id="KW-1185">Reference proteome</keyword>
<keyword evidence="4" id="KW-0698">rRNA processing</keyword>
<dbReference type="EMBL" id="ML977506">
    <property type="protein sequence ID" value="KAF2129313.1"/>
    <property type="molecule type" value="Genomic_DNA"/>
</dbReference>
<dbReference type="AlphaFoldDB" id="A0A6A6ADG2"/>
<proteinExistence type="inferred from homology"/>
<evidence type="ECO:0000256" key="10">
    <source>
        <dbReference type="SAM" id="MobiDB-lite"/>
    </source>
</evidence>
<evidence type="ECO:0000256" key="7">
    <source>
        <dbReference type="ARBA" id="ARBA00022839"/>
    </source>
</evidence>
<feature type="region of interest" description="Disordered" evidence="10">
    <location>
        <begin position="1"/>
        <end position="117"/>
    </location>
</feature>
<feature type="compositionally biased region" description="Polar residues" evidence="10">
    <location>
        <begin position="7"/>
        <end position="27"/>
    </location>
</feature>
<gene>
    <name evidence="12" type="ORF">P153DRAFT_366723</name>
</gene>
<dbReference type="InterPro" id="IPR012337">
    <property type="entry name" value="RNaseH-like_sf"/>
</dbReference>
<feature type="region of interest" description="Disordered" evidence="10">
    <location>
        <begin position="340"/>
        <end position="361"/>
    </location>
</feature>
<dbReference type="Proteomes" id="UP000799771">
    <property type="component" value="Unassembled WGS sequence"/>
</dbReference>
<feature type="domain" description="Exonuclease" evidence="11">
    <location>
        <begin position="150"/>
        <end position="318"/>
    </location>
</feature>
<dbReference type="GO" id="GO:0005634">
    <property type="term" value="C:nucleus"/>
    <property type="evidence" value="ECO:0007669"/>
    <property type="project" value="UniProtKB-SubCell"/>
</dbReference>
<evidence type="ECO:0000256" key="9">
    <source>
        <dbReference type="ARBA" id="ARBA00025599"/>
    </source>
</evidence>
<keyword evidence="7 12" id="KW-0269">Exonuclease</keyword>
<dbReference type="CDD" id="cd06144">
    <property type="entry name" value="REX4_like"/>
    <property type="match status" value="1"/>
</dbReference>
<dbReference type="Gene3D" id="3.30.420.10">
    <property type="entry name" value="Ribonuclease H-like superfamily/Ribonuclease H"/>
    <property type="match status" value="1"/>
</dbReference>
<dbReference type="PANTHER" id="PTHR12801">
    <property type="entry name" value="RNA EXONUCLEASE REXO1 / RECO3 FAMILY MEMBER-RELATED"/>
    <property type="match status" value="1"/>
</dbReference>
<sequence>MAPIAPSNLSSNWKKLQATLKTSTPTASPKPKKSDNETHPPLKRKRPQKANGEHAYVSPKSVNGSATITLPKPLPSRKRQKMEEPASVGASIKQHDAKTLSTSASMPSLRQTPLLSSSRDVDQAVSILEPHPDFPDVENEGVSELALPGKYVALDCEMVGIGPEPKRDSALARVSLVNYHGHQVYDSYVQIPKKIEVTDYRTAVSGIEPKHLRPDVARPFEEVRSDLKILLGGRILVGHAVKNDLDVLIQKHDKRLIRDTSKFSKFRALANIPGRTPGLKLLAEKLLGVEIQVGAHSSVEDARATMALFRLEKGDFEKEVRQKYGHVRLEAAAPDVDVDVAGDDEVKPKNKNKKKKKKKKN</sequence>
<dbReference type="OrthoDB" id="8191639at2759"/>
<dbReference type="Pfam" id="PF00929">
    <property type="entry name" value="RNase_T"/>
    <property type="match status" value="1"/>
</dbReference>
<keyword evidence="8" id="KW-0539">Nucleus</keyword>
<evidence type="ECO:0000313" key="12">
    <source>
        <dbReference type="EMBL" id="KAF2129313.1"/>
    </source>
</evidence>
<dbReference type="GO" id="GO:0003676">
    <property type="term" value="F:nucleic acid binding"/>
    <property type="evidence" value="ECO:0007669"/>
    <property type="project" value="InterPro"/>
</dbReference>
<feature type="compositionally biased region" description="Basic residues" evidence="10">
    <location>
        <begin position="349"/>
        <end position="361"/>
    </location>
</feature>
<dbReference type="SMART" id="SM00479">
    <property type="entry name" value="EXOIII"/>
    <property type="match status" value="1"/>
</dbReference>
<keyword evidence="5" id="KW-0540">Nuclease</keyword>
<dbReference type="SUPFAM" id="SSF53098">
    <property type="entry name" value="Ribonuclease H-like"/>
    <property type="match status" value="1"/>
</dbReference>
<dbReference type="FunFam" id="3.30.420.10:FF:000007">
    <property type="entry name" value="Interferon-stimulated exonuclease gene 20"/>
    <property type="match status" value="1"/>
</dbReference>
<dbReference type="InterPro" id="IPR036397">
    <property type="entry name" value="RNaseH_sf"/>
</dbReference>
<evidence type="ECO:0000313" key="13">
    <source>
        <dbReference type="Proteomes" id="UP000799771"/>
    </source>
</evidence>
<dbReference type="GO" id="GO:0008408">
    <property type="term" value="F:3'-5' exonuclease activity"/>
    <property type="evidence" value="ECO:0007669"/>
    <property type="project" value="InterPro"/>
</dbReference>
<reference evidence="12" key="1">
    <citation type="journal article" date="2020" name="Stud. Mycol.">
        <title>101 Dothideomycetes genomes: a test case for predicting lifestyles and emergence of pathogens.</title>
        <authorList>
            <person name="Haridas S."/>
            <person name="Albert R."/>
            <person name="Binder M."/>
            <person name="Bloem J."/>
            <person name="Labutti K."/>
            <person name="Salamov A."/>
            <person name="Andreopoulos B."/>
            <person name="Baker S."/>
            <person name="Barry K."/>
            <person name="Bills G."/>
            <person name="Bluhm B."/>
            <person name="Cannon C."/>
            <person name="Castanera R."/>
            <person name="Culley D."/>
            <person name="Daum C."/>
            <person name="Ezra D."/>
            <person name="Gonzalez J."/>
            <person name="Henrissat B."/>
            <person name="Kuo A."/>
            <person name="Liang C."/>
            <person name="Lipzen A."/>
            <person name="Lutzoni F."/>
            <person name="Magnuson J."/>
            <person name="Mondo S."/>
            <person name="Nolan M."/>
            <person name="Ohm R."/>
            <person name="Pangilinan J."/>
            <person name="Park H.-J."/>
            <person name="Ramirez L."/>
            <person name="Alfaro M."/>
            <person name="Sun H."/>
            <person name="Tritt A."/>
            <person name="Yoshinaga Y."/>
            <person name="Zwiers L.-H."/>
            <person name="Turgeon B."/>
            <person name="Goodwin S."/>
            <person name="Spatafora J."/>
            <person name="Crous P."/>
            <person name="Grigoriev I."/>
        </authorList>
    </citation>
    <scope>NUCLEOTIDE SEQUENCE</scope>
    <source>
        <strain evidence="12">CBS 119687</strain>
    </source>
</reference>
<dbReference type="InterPro" id="IPR013520">
    <property type="entry name" value="Ribonucl_H"/>
</dbReference>
<dbReference type="PANTHER" id="PTHR12801:SF45">
    <property type="entry name" value="RNA EXONUCLEASE 4"/>
    <property type="match status" value="1"/>
</dbReference>
<dbReference type="InterPro" id="IPR047021">
    <property type="entry name" value="REXO1/3/4-like"/>
</dbReference>
<feature type="compositionally biased region" description="Polar residues" evidence="10">
    <location>
        <begin position="99"/>
        <end position="117"/>
    </location>
</feature>
<evidence type="ECO:0000256" key="2">
    <source>
        <dbReference type="ARBA" id="ARBA00010489"/>
    </source>
</evidence>
<comment type="subcellular location">
    <subcellularLocation>
        <location evidence="1">Nucleus</location>
    </subcellularLocation>
</comment>
<comment type="function">
    <text evidence="9">Exoribonuclease involved in ribosome biosynthesis. Involved in the processing of ITS1, the internal transcribed spacer localized between the 18S and 5.8S rRNAs.</text>
</comment>